<proteinExistence type="predicted"/>
<evidence type="ECO:0000256" key="1">
    <source>
        <dbReference type="SAM" id="Phobius"/>
    </source>
</evidence>
<protein>
    <submittedName>
        <fullName evidence="2">Uncharacterized protein</fullName>
    </submittedName>
</protein>
<reference evidence="2 3" key="1">
    <citation type="journal article" date="2015" name="Genome Announc.">
        <title>Draft Genome Sequence of Clostridium tyrobutyricum Strain DIVETGP, Isolated from Cow's Milk for Grana Padano Production.</title>
        <authorList>
            <person name="Soggiu A."/>
            <person name="Piras C."/>
            <person name="Gaiarsa S."/>
            <person name="Sassera D."/>
            <person name="Roncada P."/>
            <person name="Bendixen E."/>
            <person name="Brasca M."/>
            <person name="Bonizzi L."/>
        </authorList>
    </citation>
    <scope>NUCLEOTIDE SEQUENCE [LARGE SCALE GENOMIC DNA]</scope>
    <source>
        <strain evidence="2 3">DIVETGP</strain>
    </source>
</reference>
<evidence type="ECO:0000313" key="2">
    <source>
        <dbReference type="EMBL" id="CDL91207.1"/>
    </source>
</evidence>
<sequence>MKIKDTFFLTFIIWILTLNKNDRLKYLVFMVFLVWLILKIIKFRISKKEN</sequence>
<dbReference type="EMBL" id="CBXI010000022">
    <property type="protein sequence ID" value="CDL91207.1"/>
    <property type="molecule type" value="Genomic_DNA"/>
</dbReference>
<dbReference type="Proteomes" id="UP000019482">
    <property type="component" value="Unassembled WGS sequence"/>
</dbReference>
<keyword evidence="1" id="KW-0812">Transmembrane</keyword>
<evidence type="ECO:0000313" key="3">
    <source>
        <dbReference type="Proteomes" id="UP000019482"/>
    </source>
</evidence>
<keyword evidence="1" id="KW-1133">Transmembrane helix</keyword>
<keyword evidence="1" id="KW-0472">Membrane</keyword>
<accession>W6NGQ2</accession>
<gene>
    <name evidence="2" type="ORF">CTDIVETGP_1277</name>
</gene>
<dbReference type="AlphaFoldDB" id="W6NGQ2"/>
<keyword evidence="3" id="KW-1185">Reference proteome</keyword>
<organism evidence="2 3">
    <name type="scientific">Clostridium tyrobutyricum DIVETGP</name>
    <dbReference type="NCBI Taxonomy" id="1408889"/>
    <lineage>
        <taxon>Bacteria</taxon>
        <taxon>Bacillati</taxon>
        <taxon>Bacillota</taxon>
        <taxon>Clostridia</taxon>
        <taxon>Eubacteriales</taxon>
        <taxon>Clostridiaceae</taxon>
        <taxon>Clostridium</taxon>
    </lineage>
</organism>
<comment type="caution">
    <text evidence="2">The sequence shown here is derived from an EMBL/GenBank/DDBJ whole genome shotgun (WGS) entry which is preliminary data.</text>
</comment>
<name>W6NGQ2_CLOTY</name>
<feature type="transmembrane region" description="Helical" evidence="1">
    <location>
        <begin position="24"/>
        <end position="41"/>
    </location>
</feature>